<comment type="similarity">
    <text evidence="1">Belongs to the OsmC/Ohr family.</text>
</comment>
<protein>
    <submittedName>
        <fullName evidence="2">Organic hydroperoxide resistance protein</fullName>
    </submittedName>
</protein>
<accession>A0A2C8YJY1</accession>
<dbReference type="InterPro" id="IPR036102">
    <property type="entry name" value="OsmC/Ohrsf"/>
</dbReference>
<dbReference type="KEGG" id="odi:ODI_R2943"/>
<dbReference type="Pfam" id="PF02566">
    <property type="entry name" value="OsmC"/>
    <property type="match status" value="1"/>
</dbReference>
<keyword evidence="3" id="KW-1185">Reference proteome</keyword>
<sequence length="156" mass="16104">MPVRHRSSLPLRSLAMSIEKVLYRAEATATGGREGRAVSSDGALDVTLSTPRELGGAGGAGTNPEQLFAAGYSACFLGALKFVAGREKVALPADVSITGKVGIGQIPTGFGIEAELIISLPGLDRDQAQALIEKAHVVCPYSNATRGNIDVTLTLA</sequence>
<dbReference type="Gene3D" id="3.30.300.20">
    <property type="match status" value="1"/>
</dbReference>
<dbReference type="InterPro" id="IPR015946">
    <property type="entry name" value="KH_dom-like_a/b"/>
</dbReference>
<dbReference type="InterPro" id="IPR019953">
    <property type="entry name" value="OHR"/>
</dbReference>
<dbReference type="SUPFAM" id="SSF82784">
    <property type="entry name" value="OsmC-like"/>
    <property type="match status" value="1"/>
</dbReference>
<dbReference type="GO" id="GO:0006979">
    <property type="term" value="P:response to oxidative stress"/>
    <property type="evidence" value="ECO:0007669"/>
    <property type="project" value="InterPro"/>
</dbReference>
<dbReference type="NCBIfam" id="TIGR03561">
    <property type="entry name" value="organ_hyd_perox"/>
    <property type="match status" value="1"/>
</dbReference>
<dbReference type="InterPro" id="IPR003718">
    <property type="entry name" value="OsmC/Ohr_fam"/>
</dbReference>
<dbReference type="Proteomes" id="UP000078558">
    <property type="component" value="Chromosome I"/>
</dbReference>
<dbReference type="AlphaFoldDB" id="A0A2C8YJY1"/>
<dbReference type="PANTHER" id="PTHR33797">
    <property type="entry name" value="ORGANIC HYDROPEROXIDE RESISTANCE PROTEIN-LIKE"/>
    <property type="match status" value="1"/>
</dbReference>
<proteinExistence type="inferred from homology"/>
<evidence type="ECO:0000256" key="1">
    <source>
        <dbReference type="ARBA" id="ARBA00007378"/>
    </source>
</evidence>
<gene>
    <name evidence="2" type="ORF">ODI_R2943</name>
</gene>
<dbReference type="PANTHER" id="PTHR33797:SF2">
    <property type="entry name" value="ORGANIC HYDROPEROXIDE RESISTANCE PROTEIN-LIKE"/>
    <property type="match status" value="1"/>
</dbReference>
<evidence type="ECO:0000313" key="2">
    <source>
        <dbReference type="EMBL" id="SOE50753.1"/>
    </source>
</evidence>
<name>A0A2C8YJY1_9BURK</name>
<evidence type="ECO:0000313" key="3">
    <source>
        <dbReference type="Proteomes" id="UP000078558"/>
    </source>
</evidence>
<reference evidence="2" key="1">
    <citation type="submission" date="2017-08" db="EMBL/GenBank/DDBJ databases">
        <authorList>
            <person name="Carlier A."/>
        </authorList>
    </citation>
    <scope>NUCLEOTIDE SEQUENCE</scope>
    <source>
        <strain evidence="2">Orrdi1</strain>
    </source>
</reference>
<dbReference type="EMBL" id="LT907988">
    <property type="protein sequence ID" value="SOE50753.1"/>
    <property type="molecule type" value="Genomic_DNA"/>
</dbReference>
<organism evidence="2 3">
    <name type="scientific">Orrella dioscoreae</name>
    <dbReference type="NCBI Taxonomy" id="1851544"/>
    <lineage>
        <taxon>Bacteria</taxon>
        <taxon>Pseudomonadati</taxon>
        <taxon>Pseudomonadota</taxon>
        <taxon>Betaproteobacteria</taxon>
        <taxon>Burkholderiales</taxon>
        <taxon>Alcaligenaceae</taxon>
        <taxon>Orrella</taxon>
    </lineage>
</organism>
<dbReference type="Gene3D" id="2.20.25.10">
    <property type="match status" value="1"/>
</dbReference>